<feature type="signal peptide" evidence="1">
    <location>
        <begin position="1"/>
        <end position="19"/>
    </location>
</feature>
<evidence type="ECO:0000313" key="2">
    <source>
        <dbReference type="EMBL" id="TPG12699.1"/>
    </source>
</evidence>
<evidence type="ECO:0008006" key="4">
    <source>
        <dbReference type="Google" id="ProtNLM"/>
    </source>
</evidence>
<organism evidence="2 3">
    <name type="scientific">Sphingomonas oligophenolica</name>
    <dbReference type="NCBI Taxonomy" id="301154"/>
    <lineage>
        <taxon>Bacteria</taxon>
        <taxon>Pseudomonadati</taxon>
        <taxon>Pseudomonadota</taxon>
        <taxon>Alphaproteobacteria</taxon>
        <taxon>Sphingomonadales</taxon>
        <taxon>Sphingomonadaceae</taxon>
        <taxon>Sphingomonas</taxon>
    </lineage>
</organism>
<comment type="caution">
    <text evidence="2">The sequence shown here is derived from an EMBL/GenBank/DDBJ whole genome shotgun (WGS) entry which is preliminary data.</text>
</comment>
<dbReference type="AlphaFoldDB" id="A0A502CKQ5"/>
<protein>
    <recommendedName>
        <fullName evidence="4">Secreted protein</fullName>
    </recommendedName>
</protein>
<accession>A0A502CKQ5</accession>
<keyword evidence="3" id="KW-1185">Reference proteome</keyword>
<name>A0A502CKQ5_9SPHN</name>
<dbReference type="OrthoDB" id="7570448at2"/>
<gene>
    <name evidence="2" type="ORF">EAH84_07925</name>
</gene>
<reference evidence="2 3" key="1">
    <citation type="journal article" date="2019" name="Environ. Microbiol.">
        <title>Species interactions and distinct microbial communities in high Arctic permafrost affected cryosols are associated with the CH4 and CO2 gas fluxes.</title>
        <authorList>
            <person name="Altshuler I."/>
            <person name="Hamel J."/>
            <person name="Turney S."/>
            <person name="Magnuson E."/>
            <person name="Levesque R."/>
            <person name="Greer C."/>
            <person name="Whyte L.G."/>
        </authorList>
    </citation>
    <scope>NUCLEOTIDE SEQUENCE [LARGE SCALE GENOMIC DNA]</scope>
    <source>
        <strain evidence="2 3">S5.1</strain>
    </source>
</reference>
<evidence type="ECO:0000313" key="3">
    <source>
        <dbReference type="Proteomes" id="UP000318413"/>
    </source>
</evidence>
<dbReference type="Proteomes" id="UP000318413">
    <property type="component" value="Unassembled WGS sequence"/>
</dbReference>
<proteinExistence type="predicted"/>
<keyword evidence="1" id="KW-0732">Signal</keyword>
<dbReference type="EMBL" id="RCZK01000005">
    <property type="protein sequence ID" value="TPG12699.1"/>
    <property type="molecule type" value="Genomic_DNA"/>
</dbReference>
<evidence type="ECO:0000256" key="1">
    <source>
        <dbReference type="SAM" id="SignalP"/>
    </source>
</evidence>
<feature type="chain" id="PRO_5021393539" description="Secreted protein" evidence="1">
    <location>
        <begin position="20"/>
        <end position="134"/>
    </location>
</feature>
<dbReference type="RefSeq" id="WP_140870335.1">
    <property type="nucleotide sequence ID" value="NZ_RCZK01000005.1"/>
</dbReference>
<sequence length="134" mass="13867">MLRPILFAMLMTTPGLAAAQSAPAADPPQRIRSVTLTPGQACPKGSDDEIVVCSTLDQPYRIPKGLRDTGPIAAKNQSWINRAATADQVSRVAGGLPDTCSPIGSSGGTGCALQANQQWAAEQRAKRSGSPNAP</sequence>